<reference evidence="2 3" key="1">
    <citation type="submission" date="2020-01" db="EMBL/GenBank/DDBJ databases">
        <title>Paenibacillus soybeanensis sp. nov. isolated from the nodules of soybean (Glycine max(L.) Merr).</title>
        <authorList>
            <person name="Wang H."/>
        </authorList>
    </citation>
    <scope>NUCLEOTIDE SEQUENCE [LARGE SCALE GENOMIC DNA]</scope>
    <source>
        <strain evidence="2 3">T1</strain>
    </source>
</reference>
<comment type="caution">
    <text evidence="2">The sequence shown here is derived from an EMBL/GenBank/DDBJ whole genome shotgun (WGS) entry which is preliminary data.</text>
</comment>
<evidence type="ECO:0000313" key="2">
    <source>
        <dbReference type="EMBL" id="NBD24968.1"/>
    </source>
</evidence>
<name>A0ABW9XQN9_9BACL</name>
<evidence type="ECO:0000313" key="3">
    <source>
        <dbReference type="Proteomes" id="UP000665561"/>
    </source>
</evidence>
<sequence>MNNEEITDPAQHVNQDRKKNAQAMNESGIDFIWGSDQDELVQKQEKEE</sequence>
<feature type="region of interest" description="Disordered" evidence="1">
    <location>
        <begin position="1"/>
        <end position="21"/>
    </location>
</feature>
<dbReference type="Proteomes" id="UP000665561">
    <property type="component" value="Unassembled WGS sequence"/>
</dbReference>
<evidence type="ECO:0008006" key="4">
    <source>
        <dbReference type="Google" id="ProtNLM"/>
    </source>
</evidence>
<keyword evidence="3" id="KW-1185">Reference proteome</keyword>
<organism evidence="2 3">
    <name type="scientific">Paenibacillus glycinis</name>
    <dbReference type="NCBI Taxonomy" id="2697035"/>
    <lineage>
        <taxon>Bacteria</taxon>
        <taxon>Bacillati</taxon>
        <taxon>Bacillota</taxon>
        <taxon>Bacilli</taxon>
        <taxon>Bacillales</taxon>
        <taxon>Paenibacillaceae</taxon>
        <taxon>Paenibacillus</taxon>
    </lineage>
</organism>
<dbReference type="RefSeq" id="WP_161743772.1">
    <property type="nucleotide sequence ID" value="NZ_JAAAMV010000009.1"/>
</dbReference>
<accession>A0ABW9XQN9</accession>
<evidence type="ECO:0000256" key="1">
    <source>
        <dbReference type="SAM" id="MobiDB-lite"/>
    </source>
</evidence>
<dbReference type="EMBL" id="JAAAMV010000009">
    <property type="protein sequence ID" value="NBD24968.1"/>
    <property type="molecule type" value="Genomic_DNA"/>
</dbReference>
<protein>
    <recommendedName>
        <fullName evidence="4">YfhD family protein</fullName>
    </recommendedName>
</protein>
<gene>
    <name evidence="2" type="ORF">GT019_13875</name>
</gene>
<proteinExistence type="predicted"/>